<dbReference type="GO" id="GO:0000976">
    <property type="term" value="F:transcription cis-regulatory region binding"/>
    <property type="evidence" value="ECO:0007669"/>
    <property type="project" value="TreeGrafter"/>
</dbReference>
<feature type="domain" description="HTH lysR-type" evidence="4">
    <location>
        <begin position="3"/>
        <end position="46"/>
    </location>
</feature>
<dbReference type="Gene3D" id="1.10.10.10">
    <property type="entry name" value="Winged helix-like DNA-binding domain superfamily/Winged helix DNA-binding domain"/>
    <property type="match status" value="1"/>
</dbReference>
<evidence type="ECO:0000256" key="3">
    <source>
        <dbReference type="ARBA" id="ARBA00023163"/>
    </source>
</evidence>
<dbReference type="Pfam" id="PF00126">
    <property type="entry name" value="HTH_1"/>
    <property type="match status" value="1"/>
</dbReference>
<sequence>MKINLHLLRIFYAVTENQNFSRAAEALFISQPAVSKGVRELEHQLG</sequence>
<organism evidence="5">
    <name type="scientific">marine sediment metagenome</name>
    <dbReference type="NCBI Taxonomy" id="412755"/>
    <lineage>
        <taxon>unclassified sequences</taxon>
        <taxon>metagenomes</taxon>
        <taxon>ecological metagenomes</taxon>
    </lineage>
</organism>
<evidence type="ECO:0000256" key="1">
    <source>
        <dbReference type="ARBA" id="ARBA00009437"/>
    </source>
</evidence>
<dbReference type="EMBL" id="LAZR01017899">
    <property type="protein sequence ID" value="KKL98520.1"/>
    <property type="molecule type" value="Genomic_DNA"/>
</dbReference>
<evidence type="ECO:0000259" key="4">
    <source>
        <dbReference type="PROSITE" id="PS50931"/>
    </source>
</evidence>
<dbReference type="GO" id="GO:0003700">
    <property type="term" value="F:DNA-binding transcription factor activity"/>
    <property type="evidence" value="ECO:0007669"/>
    <property type="project" value="InterPro"/>
</dbReference>
<feature type="non-terminal residue" evidence="5">
    <location>
        <position position="46"/>
    </location>
</feature>
<dbReference type="PRINTS" id="PR00039">
    <property type="entry name" value="HTHLYSR"/>
</dbReference>
<keyword evidence="3" id="KW-0804">Transcription</keyword>
<comment type="similarity">
    <text evidence="1">Belongs to the LysR transcriptional regulatory family.</text>
</comment>
<keyword evidence="2" id="KW-0805">Transcription regulation</keyword>
<name>A0A0F9IXX5_9ZZZZ</name>
<dbReference type="InterPro" id="IPR036390">
    <property type="entry name" value="WH_DNA-bd_sf"/>
</dbReference>
<dbReference type="SUPFAM" id="SSF46785">
    <property type="entry name" value="Winged helix' DNA-binding domain"/>
    <property type="match status" value="1"/>
</dbReference>
<dbReference type="AlphaFoldDB" id="A0A0F9IXX5"/>
<dbReference type="InterPro" id="IPR000847">
    <property type="entry name" value="LysR_HTH_N"/>
</dbReference>
<comment type="caution">
    <text evidence="5">The sequence shown here is derived from an EMBL/GenBank/DDBJ whole genome shotgun (WGS) entry which is preliminary data.</text>
</comment>
<accession>A0A0F9IXX5</accession>
<gene>
    <name evidence="5" type="ORF">LCGC14_1823620</name>
</gene>
<dbReference type="PANTHER" id="PTHR30126:SF39">
    <property type="entry name" value="HTH-TYPE TRANSCRIPTIONAL REGULATOR CYSL"/>
    <property type="match status" value="1"/>
</dbReference>
<evidence type="ECO:0000256" key="2">
    <source>
        <dbReference type="ARBA" id="ARBA00023015"/>
    </source>
</evidence>
<dbReference type="PANTHER" id="PTHR30126">
    <property type="entry name" value="HTH-TYPE TRANSCRIPTIONAL REGULATOR"/>
    <property type="match status" value="1"/>
</dbReference>
<proteinExistence type="inferred from homology"/>
<dbReference type="PROSITE" id="PS50931">
    <property type="entry name" value="HTH_LYSR"/>
    <property type="match status" value="1"/>
</dbReference>
<evidence type="ECO:0000313" key="5">
    <source>
        <dbReference type="EMBL" id="KKL98520.1"/>
    </source>
</evidence>
<reference evidence="5" key="1">
    <citation type="journal article" date="2015" name="Nature">
        <title>Complex archaea that bridge the gap between prokaryotes and eukaryotes.</title>
        <authorList>
            <person name="Spang A."/>
            <person name="Saw J.H."/>
            <person name="Jorgensen S.L."/>
            <person name="Zaremba-Niedzwiedzka K."/>
            <person name="Martijn J."/>
            <person name="Lind A.E."/>
            <person name="van Eijk R."/>
            <person name="Schleper C."/>
            <person name="Guy L."/>
            <person name="Ettema T.J."/>
        </authorList>
    </citation>
    <scope>NUCLEOTIDE SEQUENCE</scope>
</reference>
<dbReference type="InterPro" id="IPR036388">
    <property type="entry name" value="WH-like_DNA-bd_sf"/>
</dbReference>
<protein>
    <recommendedName>
        <fullName evidence="4">HTH lysR-type domain-containing protein</fullName>
    </recommendedName>
</protein>